<dbReference type="Pfam" id="PF02405">
    <property type="entry name" value="MlaE"/>
    <property type="match status" value="1"/>
</dbReference>
<comment type="caution">
    <text evidence="2">The sequence shown here is derived from an EMBL/GenBank/DDBJ whole genome shotgun (WGS) entry which is preliminary data.</text>
</comment>
<dbReference type="SUPFAM" id="SSF52091">
    <property type="entry name" value="SpoIIaa-like"/>
    <property type="match status" value="1"/>
</dbReference>
<reference evidence="3" key="2">
    <citation type="submission" date="2019-01" db="EMBL/GenBank/DDBJ databases">
        <title>Genome sequence of Desulfonema ishimotonii strain Tokyo 01.</title>
        <authorList>
            <person name="Fukui M."/>
        </authorList>
    </citation>
    <scope>NUCLEOTIDE SEQUENCE [LARGE SCALE GENOMIC DNA]</scope>
    <source>
        <strain evidence="3">Tokyo 01</strain>
    </source>
</reference>
<organism evidence="2 3">
    <name type="scientific">Desulfonema ishimotonii</name>
    <dbReference type="NCBI Taxonomy" id="45657"/>
    <lineage>
        <taxon>Bacteria</taxon>
        <taxon>Pseudomonadati</taxon>
        <taxon>Thermodesulfobacteriota</taxon>
        <taxon>Desulfobacteria</taxon>
        <taxon>Desulfobacterales</taxon>
        <taxon>Desulfococcaceae</taxon>
        <taxon>Desulfonema</taxon>
    </lineage>
</organism>
<feature type="transmembrane region" description="Helical" evidence="1">
    <location>
        <begin position="172"/>
        <end position="193"/>
    </location>
</feature>
<dbReference type="OrthoDB" id="9805022at2"/>
<dbReference type="InterPro" id="IPR003453">
    <property type="entry name" value="ABC_MlaE_roteobac"/>
</dbReference>
<name>A0A401FWQ4_9BACT</name>
<dbReference type="AlphaFoldDB" id="A0A401FWQ4"/>
<gene>
    <name evidence="2" type="ORF">DENIS_2324</name>
</gene>
<feature type="transmembrane region" description="Helical" evidence="1">
    <location>
        <begin position="315"/>
        <end position="335"/>
    </location>
</feature>
<accession>A0A401FWQ4</accession>
<comment type="caution">
    <text evidence="1">Lacks conserved residue(s) required for the propagation of feature annotation.</text>
</comment>
<feature type="transmembrane region" description="Helical" evidence="1">
    <location>
        <begin position="347"/>
        <end position="376"/>
    </location>
</feature>
<keyword evidence="3" id="KW-1185">Reference proteome</keyword>
<dbReference type="GO" id="GO:0043190">
    <property type="term" value="C:ATP-binding cassette (ABC) transporter complex"/>
    <property type="evidence" value="ECO:0007669"/>
    <property type="project" value="InterPro"/>
</dbReference>
<evidence type="ECO:0000256" key="1">
    <source>
        <dbReference type="RuleBase" id="RU362044"/>
    </source>
</evidence>
<comment type="similarity">
    <text evidence="1">Belongs to the MlaE permease family.</text>
</comment>
<evidence type="ECO:0000313" key="2">
    <source>
        <dbReference type="EMBL" id="GBC61364.1"/>
    </source>
</evidence>
<reference evidence="3" key="1">
    <citation type="submission" date="2017-11" db="EMBL/GenBank/DDBJ databases">
        <authorList>
            <person name="Watanabe M."/>
            <person name="Kojima H."/>
        </authorList>
    </citation>
    <scope>NUCLEOTIDE SEQUENCE [LARGE SCALE GENOMIC DNA]</scope>
    <source>
        <strain evidence="3">Tokyo 01</strain>
    </source>
</reference>
<protein>
    <recommendedName>
        <fullName evidence="4">ABC transporter permease</fullName>
    </recommendedName>
</protein>
<proteinExistence type="inferred from homology"/>
<feature type="transmembrane region" description="Helical" evidence="1">
    <location>
        <begin position="266"/>
        <end position="295"/>
    </location>
</feature>
<dbReference type="Proteomes" id="UP000288096">
    <property type="component" value="Unassembled WGS sequence"/>
</dbReference>
<sequence length="378" mass="40328">MKTPPAQCEMEMIHPSDDTLLIRLAGNWEIGNPLPRADSVEKDLTGQTRQVGFDTASVTGWDSGLLTFLINIIRLCDSRKIEVSPEGLPQGVQRLLTLAFAVPERKGARRETVRPPWLARIGMSAESGFRATREMIDFIGESVLALLKMAVGKARFRRSDLMWIIQECGPQALPIVTLISVLVGLILAFVGAVQLRMFGAELYVADLVGLGMAREMGAMMAAVIMAGRTGAAYAAQLGTMQVNEEIDALRTLGISPMEFLVLPRMIALALMMPLLCIYADLMGIIGGAIVGVGMLDISPVAYYHQTQGAVALNHFVVGLIKSGVFGVLVALSGCLRGMQCGRSASAVGVAATSAVVTGIVAIIVSDALLTILFTIIDL</sequence>
<keyword evidence="1" id="KW-0812">Transmembrane</keyword>
<dbReference type="InterPro" id="IPR030802">
    <property type="entry name" value="Permease_MalE"/>
</dbReference>
<dbReference type="GO" id="GO:0005548">
    <property type="term" value="F:phospholipid transporter activity"/>
    <property type="evidence" value="ECO:0007669"/>
    <property type="project" value="TreeGrafter"/>
</dbReference>
<evidence type="ECO:0000313" key="3">
    <source>
        <dbReference type="Proteomes" id="UP000288096"/>
    </source>
</evidence>
<keyword evidence="1" id="KW-1133">Transmembrane helix</keyword>
<dbReference type="InterPro" id="IPR036513">
    <property type="entry name" value="STAS_dom_sf"/>
</dbReference>
<keyword evidence="1" id="KW-0472">Membrane</keyword>
<dbReference type="PANTHER" id="PTHR30188">
    <property type="entry name" value="ABC TRANSPORTER PERMEASE PROTEIN-RELATED"/>
    <property type="match status" value="1"/>
</dbReference>
<dbReference type="PANTHER" id="PTHR30188:SF3">
    <property type="entry name" value="ABC TRANSPORTER PERMEASE"/>
    <property type="match status" value="1"/>
</dbReference>
<dbReference type="EMBL" id="BEXT01000001">
    <property type="protein sequence ID" value="GBC61364.1"/>
    <property type="molecule type" value="Genomic_DNA"/>
</dbReference>
<evidence type="ECO:0008006" key="4">
    <source>
        <dbReference type="Google" id="ProtNLM"/>
    </source>
</evidence>
<dbReference type="NCBIfam" id="TIGR00056">
    <property type="entry name" value="MlaE family lipid ABC transporter permease subunit"/>
    <property type="match status" value="1"/>
</dbReference>